<evidence type="ECO:0000256" key="1">
    <source>
        <dbReference type="SAM" id="SignalP"/>
    </source>
</evidence>
<evidence type="ECO:0000313" key="2">
    <source>
        <dbReference type="EMBL" id="TDP57596.1"/>
    </source>
</evidence>
<keyword evidence="3" id="KW-1185">Reference proteome</keyword>
<dbReference type="RefSeq" id="WP_133533999.1">
    <property type="nucleotide sequence ID" value="NZ_SNXR01000018.1"/>
</dbReference>
<proteinExistence type="predicted"/>
<keyword evidence="1" id="KW-0732">Signal</keyword>
<sequence length="116" mass="14209">MKLYPFILAMLFALLSNLSYSQVAERNYRLEINPKNNCLYRYFYYPNIQTYYDSLKKVFYYKENGEWITAEELPKNYGGYSLYKFSRVDITDYDDDEPYLLIEEHKIKYPYKKKGY</sequence>
<name>A0A4R6Q709_9FLAO</name>
<evidence type="ECO:0000313" key="3">
    <source>
        <dbReference type="Proteomes" id="UP000295260"/>
    </source>
</evidence>
<dbReference type="AlphaFoldDB" id="A0A4R6Q709"/>
<dbReference type="OrthoDB" id="799522at2"/>
<feature type="chain" id="PRO_5020560532" evidence="1">
    <location>
        <begin position="22"/>
        <end position="116"/>
    </location>
</feature>
<dbReference type="EMBL" id="SNXR01000018">
    <property type="protein sequence ID" value="TDP57596.1"/>
    <property type="molecule type" value="Genomic_DNA"/>
</dbReference>
<accession>A0A4R6Q709</accession>
<gene>
    <name evidence="2" type="ORF">BC748_2810</name>
</gene>
<organism evidence="2 3">
    <name type="scientific">Flavobacterium dankookense</name>
    <dbReference type="NCBI Taxonomy" id="706186"/>
    <lineage>
        <taxon>Bacteria</taxon>
        <taxon>Pseudomonadati</taxon>
        <taxon>Bacteroidota</taxon>
        <taxon>Flavobacteriia</taxon>
        <taxon>Flavobacteriales</taxon>
        <taxon>Flavobacteriaceae</taxon>
        <taxon>Flavobacterium</taxon>
    </lineage>
</organism>
<reference evidence="2 3" key="1">
    <citation type="submission" date="2019-03" db="EMBL/GenBank/DDBJ databases">
        <title>Genomic Encyclopedia of Archaeal and Bacterial Type Strains, Phase II (KMG-II): from individual species to whole genera.</title>
        <authorList>
            <person name="Goeker M."/>
        </authorList>
    </citation>
    <scope>NUCLEOTIDE SEQUENCE [LARGE SCALE GENOMIC DNA]</scope>
    <source>
        <strain evidence="2 3">DSM 25687</strain>
    </source>
</reference>
<protein>
    <submittedName>
        <fullName evidence="2">Uncharacterized protein</fullName>
    </submittedName>
</protein>
<comment type="caution">
    <text evidence="2">The sequence shown here is derived from an EMBL/GenBank/DDBJ whole genome shotgun (WGS) entry which is preliminary data.</text>
</comment>
<feature type="signal peptide" evidence="1">
    <location>
        <begin position="1"/>
        <end position="21"/>
    </location>
</feature>
<dbReference type="Proteomes" id="UP000295260">
    <property type="component" value="Unassembled WGS sequence"/>
</dbReference>